<protein>
    <submittedName>
        <fullName evidence="1">Uncharacterized protein</fullName>
    </submittedName>
</protein>
<dbReference type="AlphaFoldDB" id="A0A5D2A7V2"/>
<dbReference type="EMBL" id="CM017712">
    <property type="protein sequence ID" value="TYG40440.1"/>
    <property type="molecule type" value="Genomic_DNA"/>
</dbReference>
<accession>A0A5D2A7V2</accession>
<organism evidence="1 2">
    <name type="scientific">Gossypium darwinii</name>
    <name type="common">Darwin's cotton</name>
    <name type="synonym">Gossypium barbadense var. darwinii</name>
    <dbReference type="NCBI Taxonomy" id="34276"/>
    <lineage>
        <taxon>Eukaryota</taxon>
        <taxon>Viridiplantae</taxon>
        <taxon>Streptophyta</taxon>
        <taxon>Embryophyta</taxon>
        <taxon>Tracheophyta</taxon>
        <taxon>Spermatophyta</taxon>
        <taxon>Magnoliopsida</taxon>
        <taxon>eudicotyledons</taxon>
        <taxon>Gunneridae</taxon>
        <taxon>Pentapetalae</taxon>
        <taxon>rosids</taxon>
        <taxon>malvids</taxon>
        <taxon>Malvales</taxon>
        <taxon>Malvaceae</taxon>
        <taxon>Malvoideae</taxon>
        <taxon>Gossypium</taxon>
    </lineage>
</organism>
<name>A0A5D2A7V2_GOSDA</name>
<sequence>MSYRSIISTNLLSFCYFFKQSSLFSQSGCLGRFLSTARRTILGTSPTRTLSPIEIPNFKACNPACASAANEVAILVWITDLDANISPPSFRTTNPEADFMSCWSKAASK</sequence>
<evidence type="ECO:0000313" key="1">
    <source>
        <dbReference type="EMBL" id="TYG40440.1"/>
    </source>
</evidence>
<reference evidence="1 2" key="1">
    <citation type="submission" date="2019-06" db="EMBL/GenBank/DDBJ databases">
        <title>WGS assembly of Gossypium darwinii.</title>
        <authorList>
            <person name="Chen Z.J."/>
            <person name="Sreedasyam A."/>
            <person name="Ando A."/>
            <person name="Song Q."/>
            <person name="De L."/>
            <person name="Hulse-Kemp A."/>
            <person name="Ding M."/>
            <person name="Ye W."/>
            <person name="Kirkbride R."/>
            <person name="Jenkins J."/>
            <person name="Plott C."/>
            <person name="Lovell J."/>
            <person name="Lin Y.-M."/>
            <person name="Vaughn R."/>
            <person name="Liu B."/>
            <person name="Li W."/>
            <person name="Simpson S."/>
            <person name="Scheffler B."/>
            <person name="Saski C."/>
            <person name="Grover C."/>
            <person name="Hu G."/>
            <person name="Conover J."/>
            <person name="Carlson J."/>
            <person name="Shu S."/>
            <person name="Boston L."/>
            <person name="Williams M."/>
            <person name="Peterson D."/>
            <person name="Mcgee K."/>
            <person name="Jones D."/>
            <person name="Wendel J."/>
            <person name="Stelly D."/>
            <person name="Grimwood J."/>
            <person name="Schmutz J."/>
        </authorList>
    </citation>
    <scope>NUCLEOTIDE SEQUENCE [LARGE SCALE GENOMIC DNA]</scope>
    <source>
        <strain evidence="1">1808015.09</strain>
    </source>
</reference>
<proteinExistence type="predicted"/>
<keyword evidence="2" id="KW-1185">Reference proteome</keyword>
<gene>
    <name evidence="1" type="ORF">ES288_D12G092800v1</name>
</gene>
<evidence type="ECO:0000313" key="2">
    <source>
        <dbReference type="Proteomes" id="UP000323506"/>
    </source>
</evidence>
<dbReference type="Proteomes" id="UP000323506">
    <property type="component" value="Chromosome D12"/>
</dbReference>